<feature type="transmembrane region" description="Helical" evidence="1">
    <location>
        <begin position="93"/>
        <end position="112"/>
    </location>
</feature>
<dbReference type="AlphaFoldDB" id="A0A975G1P0"/>
<name>A0A975G1P0_9CAUL</name>
<evidence type="ECO:0000313" key="2">
    <source>
        <dbReference type="EMBL" id="QUD88928.1"/>
    </source>
</evidence>
<protein>
    <submittedName>
        <fullName evidence="2">Uncharacterized protein</fullName>
    </submittedName>
</protein>
<accession>A0A975G1P0</accession>
<keyword evidence="1" id="KW-0472">Membrane</keyword>
<feature type="transmembrane region" description="Helical" evidence="1">
    <location>
        <begin position="363"/>
        <end position="391"/>
    </location>
</feature>
<feature type="transmembrane region" description="Helical" evidence="1">
    <location>
        <begin position="165"/>
        <end position="181"/>
    </location>
</feature>
<keyword evidence="1" id="KW-0812">Transmembrane</keyword>
<dbReference type="PROSITE" id="PS51257">
    <property type="entry name" value="PROKAR_LIPOPROTEIN"/>
    <property type="match status" value="1"/>
</dbReference>
<dbReference type="Proteomes" id="UP000676409">
    <property type="component" value="Chromosome"/>
</dbReference>
<feature type="transmembrane region" description="Helical" evidence="1">
    <location>
        <begin position="193"/>
        <end position="218"/>
    </location>
</feature>
<dbReference type="RefSeq" id="WP_211938978.1">
    <property type="nucleotide sequence ID" value="NZ_CP073078.1"/>
</dbReference>
<keyword evidence="1" id="KW-1133">Transmembrane helix</keyword>
<sequence length="450" mass="47987">MNRRVLLAAVLAAGLAACLWLSWPGQFSPDSIWQLMQGRTGVYNNWHPPVMAWLLGLFDRVSPGAAGFIVFDAGLGYGALLAFAALSPRPRWSAILAAAAFCASPLLLIYQGDVWKDVLFADAGVAGFAALAWADRRWHERPWRYGLIALALVLFALAVLARQNGALVALWAAVGLAALAWRHAHSGPRRPAIAVLHGALALAGCLVLAGAGATFLAAHGDGDPAQAQQVEWVQAWDLAGALRADPKFDLRALQATSPDAASLVRGAAPVWKPSRIDSLILYPGADEALDGAGPAVASQWRSLILTRPLLYARVRLAVLGQILATPNLGDCRPLFIGLDGDKATLDRLKLPPRNRDRDAQLRAYGVAFVGTPVLSHLVYVGLGLVAAAFAVRDMRRRRDIGDNLIILAMLGAAASFALSFAVVGLSCDYRYLYLLDLAAMAAVLHRLAKA</sequence>
<feature type="transmembrane region" description="Helical" evidence="1">
    <location>
        <begin position="403"/>
        <end position="425"/>
    </location>
</feature>
<keyword evidence="3" id="KW-1185">Reference proteome</keyword>
<evidence type="ECO:0000256" key="1">
    <source>
        <dbReference type="SAM" id="Phobius"/>
    </source>
</evidence>
<reference evidence="2" key="1">
    <citation type="submission" date="2021-04" db="EMBL/GenBank/DDBJ databases">
        <title>The complete genome sequence of Caulobacter sp. S6.</title>
        <authorList>
            <person name="Tang Y."/>
            <person name="Ouyang W."/>
            <person name="Liu Q."/>
            <person name="Huang B."/>
            <person name="Guo Z."/>
            <person name="Lei P."/>
        </authorList>
    </citation>
    <scope>NUCLEOTIDE SEQUENCE</scope>
    <source>
        <strain evidence="2">S6</strain>
    </source>
</reference>
<proteinExistence type="predicted"/>
<evidence type="ECO:0000313" key="3">
    <source>
        <dbReference type="Proteomes" id="UP000676409"/>
    </source>
</evidence>
<feature type="transmembrane region" description="Helical" evidence="1">
    <location>
        <begin position="65"/>
        <end position="86"/>
    </location>
</feature>
<dbReference type="KEGG" id="caul:KCG34_03295"/>
<organism evidence="2 3">
    <name type="scientific">Phenylobacterium montanum</name>
    <dbReference type="NCBI Taxonomy" id="2823693"/>
    <lineage>
        <taxon>Bacteria</taxon>
        <taxon>Pseudomonadati</taxon>
        <taxon>Pseudomonadota</taxon>
        <taxon>Alphaproteobacteria</taxon>
        <taxon>Caulobacterales</taxon>
        <taxon>Caulobacteraceae</taxon>
        <taxon>Phenylobacterium</taxon>
    </lineage>
</organism>
<dbReference type="EMBL" id="CP073078">
    <property type="protein sequence ID" value="QUD88928.1"/>
    <property type="molecule type" value="Genomic_DNA"/>
</dbReference>
<gene>
    <name evidence="2" type="ORF">KCG34_03295</name>
</gene>
<feature type="transmembrane region" description="Helical" evidence="1">
    <location>
        <begin position="142"/>
        <end position="159"/>
    </location>
</feature>